<gene>
    <name evidence="2" type="ORF">RGQ30_20450</name>
</gene>
<keyword evidence="3" id="KW-1185">Reference proteome</keyword>
<accession>A0AA86J3L7</accession>
<dbReference type="KEGG" id="lto:RGQ30_20450"/>
<evidence type="ECO:0000256" key="1">
    <source>
        <dbReference type="SAM" id="Phobius"/>
    </source>
</evidence>
<keyword evidence="1" id="KW-1133">Transmembrane helix</keyword>
<evidence type="ECO:0000313" key="3">
    <source>
        <dbReference type="Proteomes" id="UP001329151"/>
    </source>
</evidence>
<dbReference type="Proteomes" id="UP001329151">
    <property type="component" value="Chromosome"/>
</dbReference>
<keyword evidence="1" id="KW-0472">Membrane</keyword>
<protein>
    <submittedName>
        <fullName evidence="2">Uncharacterized protein</fullName>
    </submittedName>
</protein>
<proteinExistence type="predicted"/>
<evidence type="ECO:0000313" key="2">
    <source>
        <dbReference type="EMBL" id="BET26544.1"/>
    </source>
</evidence>
<feature type="transmembrane region" description="Helical" evidence="1">
    <location>
        <begin position="21"/>
        <end position="40"/>
    </location>
</feature>
<reference evidence="2 3" key="1">
    <citation type="submission" date="2023-10" db="EMBL/GenBank/DDBJ databases">
        <title>Complete Genome Sequence of Limnobacter thiooxidans CS-K2T, Isolated from freshwater lake sediments in Bavaria, Germany.</title>
        <authorList>
            <person name="Naruki M."/>
            <person name="Watanabe A."/>
            <person name="Warashina T."/>
            <person name="Morita T."/>
            <person name="Arakawa K."/>
        </authorList>
    </citation>
    <scope>NUCLEOTIDE SEQUENCE [LARGE SCALE GENOMIC DNA]</scope>
    <source>
        <strain evidence="2 3">CS-K2</strain>
    </source>
</reference>
<sequence>MTRGTIKFVHIKSEEDRNMTIFKYLIIGLGFITGGCATVADTSAVLSTKSSCCKSPADFRYEQLTLGTAVQLTLDDKSPAYAFGSGKSYFKAYFLPVVKKETTLRVRSWATGSVAFETEKLSQLYCPEVTFLDKNHQFIFSNDLIPSPAKGALATGWRPSFIADFEIPSAATYVVLHSRPGGYGRLATRYTGGGAYAVGNAYVVERGGEPIYHPCGPTADAEVSVVPKTNSQ</sequence>
<name>A0AA86J3L7_9BURK</name>
<keyword evidence="1" id="KW-0812">Transmembrane</keyword>
<dbReference type="AlphaFoldDB" id="A0AA86J3L7"/>
<dbReference type="EMBL" id="AP028947">
    <property type="protein sequence ID" value="BET26544.1"/>
    <property type="molecule type" value="Genomic_DNA"/>
</dbReference>
<organism evidence="2 3">
    <name type="scientific">Limnobacter thiooxidans</name>
    <dbReference type="NCBI Taxonomy" id="131080"/>
    <lineage>
        <taxon>Bacteria</taxon>
        <taxon>Pseudomonadati</taxon>
        <taxon>Pseudomonadota</taxon>
        <taxon>Betaproteobacteria</taxon>
        <taxon>Burkholderiales</taxon>
        <taxon>Burkholderiaceae</taxon>
        <taxon>Limnobacter</taxon>
    </lineage>
</organism>